<feature type="non-terminal residue" evidence="2">
    <location>
        <position position="160"/>
    </location>
</feature>
<dbReference type="SUPFAM" id="SSF53474">
    <property type="entry name" value="alpha/beta-Hydrolases"/>
    <property type="match status" value="1"/>
</dbReference>
<proteinExistence type="predicted"/>
<dbReference type="Pfam" id="PF12146">
    <property type="entry name" value="Hydrolase_4"/>
    <property type="match status" value="1"/>
</dbReference>
<dbReference type="Gene3D" id="3.40.50.1820">
    <property type="entry name" value="alpha/beta hydrolase"/>
    <property type="match status" value="1"/>
</dbReference>
<feature type="domain" description="Serine aminopeptidase S33" evidence="1">
    <location>
        <begin position="36"/>
        <end position="135"/>
    </location>
</feature>
<dbReference type="EMBL" id="JWZX01001203">
    <property type="protein sequence ID" value="KOO34479.1"/>
    <property type="molecule type" value="Genomic_DNA"/>
</dbReference>
<accession>A0A0M0K6R5</accession>
<dbReference type="InterPro" id="IPR029058">
    <property type="entry name" value="AB_hydrolase_fold"/>
</dbReference>
<dbReference type="OrthoDB" id="428974at2759"/>
<reference evidence="3" key="1">
    <citation type="journal article" date="2015" name="PLoS Genet.">
        <title>Genome Sequence and Transcriptome Analyses of Chrysochromulina tobin: Metabolic Tools for Enhanced Algal Fitness in the Prominent Order Prymnesiales (Haptophyceae).</title>
        <authorList>
            <person name="Hovde B.T."/>
            <person name="Deodato C.R."/>
            <person name="Hunsperger H.M."/>
            <person name="Ryken S.A."/>
            <person name="Yost W."/>
            <person name="Jha R.K."/>
            <person name="Patterson J."/>
            <person name="Monnat R.J. Jr."/>
            <person name="Barlow S.B."/>
            <person name="Starkenburg S.R."/>
            <person name="Cattolico R.A."/>
        </authorList>
    </citation>
    <scope>NUCLEOTIDE SEQUENCE</scope>
    <source>
        <strain evidence="3">CCMP291</strain>
    </source>
</reference>
<keyword evidence="2" id="KW-0378">Hydrolase</keyword>
<evidence type="ECO:0000313" key="3">
    <source>
        <dbReference type="Proteomes" id="UP000037460"/>
    </source>
</evidence>
<gene>
    <name evidence="2" type="ORF">Ctob_012678</name>
</gene>
<dbReference type="PANTHER" id="PTHR43689">
    <property type="entry name" value="HYDROLASE"/>
    <property type="match status" value="1"/>
</dbReference>
<dbReference type="PANTHER" id="PTHR43689:SF8">
    <property type="entry name" value="ALPHA_BETA-HYDROLASES SUPERFAMILY PROTEIN"/>
    <property type="match status" value="1"/>
</dbReference>
<name>A0A0M0K6R5_9EUKA</name>
<protein>
    <submittedName>
        <fullName evidence="2">Hydrolase</fullName>
    </submittedName>
</protein>
<dbReference type="AlphaFoldDB" id="A0A0M0K6R5"/>
<dbReference type="Proteomes" id="UP000037460">
    <property type="component" value="Unassembled WGS sequence"/>
</dbReference>
<sequence>MTSITASLEARLLVETVEIRPGRHVAVHHRPSSTSKPRIFFVHGSCASMLQYEALVAYYAAAGHEVVAYDYLGCGRSPKPRDWYAYSFLELRADLAAVVVRYGRATQVLGGSEEKKNLLVCHSAGCALALGILAQEVNASNPPYMFKAYYRQLVLPTADE</sequence>
<dbReference type="GO" id="GO:0016787">
    <property type="term" value="F:hydrolase activity"/>
    <property type="evidence" value="ECO:0007669"/>
    <property type="project" value="UniProtKB-KW"/>
</dbReference>
<comment type="caution">
    <text evidence="2">The sequence shown here is derived from an EMBL/GenBank/DDBJ whole genome shotgun (WGS) entry which is preliminary data.</text>
</comment>
<evidence type="ECO:0000313" key="2">
    <source>
        <dbReference type="EMBL" id="KOO34479.1"/>
    </source>
</evidence>
<organism evidence="2 3">
    <name type="scientific">Chrysochromulina tobinii</name>
    <dbReference type="NCBI Taxonomy" id="1460289"/>
    <lineage>
        <taxon>Eukaryota</taxon>
        <taxon>Haptista</taxon>
        <taxon>Haptophyta</taxon>
        <taxon>Prymnesiophyceae</taxon>
        <taxon>Prymnesiales</taxon>
        <taxon>Chrysochromulinaceae</taxon>
        <taxon>Chrysochromulina</taxon>
    </lineage>
</organism>
<dbReference type="InterPro" id="IPR022742">
    <property type="entry name" value="Hydrolase_4"/>
</dbReference>
<evidence type="ECO:0000259" key="1">
    <source>
        <dbReference type="Pfam" id="PF12146"/>
    </source>
</evidence>
<keyword evidence="3" id="KW-1185">Reference proteome</keyword>